<dbReference type="Proteomes" id="UP000000768">
    <property type="component" value="Chromosome 10"/>
</dbReference>
<sequence length="102" mass="11678">MGRLLPTRVGWSGAQPWSLGRLRREGPRSPAREEEGMAPMEELRGAGQQEHSRAKWWGRMLGRERRLKNLILGPAKHRQGRRVVHLHAKNTPPTTTTRRSSN</sequence>
<evidence type="ECO:0000313" key="2">
    <source>
        <dbReference type="EMBL" id="OQU76117.1"/>
    </source>
</evidence>
<dbReference type="Gramene" id="OQU76117">
    <property type="protein sequence ID" value="OQU76117"/>
    <property type="gene ID" value="SORBI_3010G094750"/>
</dbReference>
<evidence type="ECO:0000313" key="3">
    <source>
        <dbReference type="Proteomes" id="UP000000768"/>
    </source>
</evidence>
<feature type="compositionally biased region" description="Basic and acidic residues" evidence="1">
    <location>
        <begin position="22"/>
        <end position="35"/>
    </location>
</feature>
<accession>A0A1W0VS58</accession>
<dbReference type="AlphaFoldDB" id="A0A1W0VS58"/>
<reference evidence="3" key="2">
    <citation type="journal article" date="2018" name="Plant J.">
        <title>The Sorghum bicolor reference genome: improved assembly, gene annotations, a transcriptome atlas, and signatures of genome organization.</title>
        <authorList>
            <person name="McCormick R.F."/>
            <person name="Truong S.K."/>
            <person name="Sreedasyam A."/>
            <person name="Jenkins J."/>
            <person name="Shu S."/>
            <person name="Sims D."/>
            <person name="Kennedy M."/>
            <person name="Amirebrahimi M."/>
            <person name="Weers B.D."/>
            <person name="McKinley B."/>
            <person name="Mattison A."/>
            <person name="Morishige D.T."/>
            <person name="Grimwood J."/>
            <person name="Schmutz J."/>
            <person name="Mullet J.E."/>
        </authorList>
    </citation>
    <scope>NUCLEOTIDE SEQUENCE [LARGE SCALE GENOMIC DNA]</scope>
    <source>
        <strain evidence="3">cv. BTx623</strain>
    </source>
</reference>
<protein>
    <submittedName>
        <fullName evidence="2">Uncharacterized protein</fullName>
    </submittedName>
</protein>
<organism evidence="2 3">
    <name type="scientific">Sorghum bicolor</name>
    <name type="common">Sorghum</name>
    <name type="synonym">Sorghum vulgare</name>
    <dbReference type="NCBI Taxonomy" id="4558"/>
    <lineage>
        <taxon>Eukaryota</taxon>
        <taxon>Viridiplantae</taxon>
        <taxon>Streptophyta</taxon>
        <taxon>Embryophyta</taxon>
        <taxon>Tracheophyta</taxon>
        <taxon>Spermatophyta</taxon>
        <taxon>Magnoliopsida</taxon>
        <taxon>Liliopsida</taxon>
        <taxon>Poales</taxon>
        <taxon>Poaceae</taxon>
        <taxon>PACMAD clade</taxon>
        <taxon>Panicoideae</taxon>
        <taxon>Andropogonodae</taxon>
        <taxon>Andropogoneae</taxon>
        <taxon>Sorghinae</taxon>
        <taxon>Sorghum</taxon>
    </lineage>
</organism>
<proteinExistence type="predicted"/>
<dbReference type="InParanoid" id="A0A1W0VS58"/>
<name>A0A1W0VS58_SORBI</name>
<gene>
    <name evidence="2" type="ORF">SORBI_3010G094750</name>
</gene>
<reference evidence="2 3" key="1">
    <citation type="journal article" date="2009" name="Nature">
        <title>The Sorghum bicolor genome and the diversification of grasses.</title>
        <authorList>
            <person name="Paterson A.H."/>
            <person name="Bowers J.E."/>
            <person name="Bruggmann R."/>
            <person name="Dubchak I."/>
            <person name="Grimwood J."/>
            <person name="Gundlach H."/>
            <person name="Haberer G."/>
            <person name="Hellsten U."/>
            <person name="Mitros T."/>
            <person name="Poliakov A."/>
            <person name="Schmutz J."/>
            <person name="Spannagl M."/>
            <person name="Tang H."/>
            <person name="Wang X."/>
            <person name="Wicker T."/>
            <person name="Bharti A.K."/>
            <person name="Chapman J."/>
            <person name="Feltus F.A."/>
            <person name="Gowik U."/>
            <person name="Grigoriev I.V."/>
            <person name="Lyons E."/>
            <person name="Maher C.A."/>
            <person name="Martis M."/>
            <person name="Narechania A."/>
            <person name="Otillar R.P."/>
            <person name="Penning B.W."/>
            <person name="Salamov A.A."/>
            <person name="Wang Y."/>
            <person name="Zhang L."/>
            <person name="Carpita N.C."/>
            <person name="Freeling M."/>
            <person name="Gingle A.R."/>
            <person name="Hash C.T."/>
            <person name="Keller B."/>
            <person name="Klein P."/>
            <person name="Kresovich S."/>
            <person name="McCann M.C."/>
            <person name="Ming R."/>
            <person name="Peterson D.G."/>
            <person name="Mehboob-ur-Rahman"/>
            <person name="Ware D."/>
            <person name="Westhoff P."/>
            <person name="Mayer K.F."/>
            <person name="Messing J."/>
            <person name="Rokhsar D.S."/>
        </authorList>
    </citation>
    <scope>NUCLEOTIDE SEQUENCE [LARGE SCALE GENOMIC DNA]</scope>
    <source>
        <strain evidence="3">cv. BTx623</strain>
    </source>
</reference>
<feature type="region of interest" description="Disordered" evidence="1">
    <location>
        <begin position="1"/>
        <end position="50"/>
    </location>
</feature>
<evidence type="ECO:0000256" key="1">
    <source>
        <dbReference type="SAM" id="MobiDB-lite"/>
    </source>
</evidence>
<dbReference type="EMBL" id="CM000769">
    <property type="protein sequence ID" value="OQU76117.1"/>
    <property type="molecule type" value="Genomic_DNA"/>
</dbReference>
<keyword evidence="3" id="KW-1185">Reference proteome</keyword>